<keyword evidence="2" id="KW-1185">Reference proteome</keyword>
<name>A0A6P2DF83_9BACT</name>
<gene>
    <name evidence="1" type="ORF">SOIL9_82000</name>
</gene>
<proteinExistence type="predicted"/>
<dbReference type="KEGG" id="gms:SOIL9_82000"/>
<sequence>MTFLLVIGGLCGLGYLAKKALGTSEEPGLLVRALGRWMKK</sequence>
<evidence type="ECO:0000313" key="1">
    <source>
        <dbReference type="EMBL" id="VTS00390.1"/>
    </source>
</evidence>
<dbReference type="RefSeq" id="WP_261361083.1">
    <property type="nucleotide sequence ID" value="NZ_LR593886.1"/>
</dbReference>
<reference evidence="1 2" key="1">
    <citation type="submission" date="2019-05" db="EMBL/GenBank/DDBJ databases">
        <authorList>
            <consortium name="Science for Life Laboratories"/>
        </authorList>
    </citation>
    <scope>NUCLEOTIDE SEQUENCE [LARGE SCALE GENOMIC DNA]</scope>
    <source>
        <strain evidence="1">Soil9</strain>
    </source>
</reference>
<dbReference type="EMBL" id="LR593886">
    <property type="protein sequence ID" value="VTS00390.1"/>
    <property type="molecule type" value="Genomic_DNA"/>
</dbReference>
<dbReference type="Proteomes" id="UP000464178">
    <property type="component" value="Chromosome"/>
</dbReference>
<evidence type="ECO:0000313" key="2">
    <source>
        <dbReference type="Proteomes" id="UP000464178"/>
    </source>
</evidence>
<protein>
    <submittedName>
        <fullName evidence="1">Uncharacterized protein</fullName>
    </submittedName>
</protein>
<dbReference type="AlphaFoldDB" id="A0A6P2DF83"/>
<accession>A0A6P2DF83</accession>
<organism evidence="1 2">
    <name type="scientific">Gemmata massiliana</name>
    <dbReference type="NCBI Taxonomy" id="1210884"/>
    <lineage>
        <taxon>Bacteria</taxon>
        <taxon>Pseudomonadati</taxon>
        <taxon>Planctomycetota</taxon>
        <taxon>Planctomycetia</taxon>
        <taxon>Gemmatales</taxon>
        <taxon>Gemmataceae</taxon>
        <taxon>Gemmata</taxon>
    </lineage>
</organism>